<name>A0A7X5F0Y3_9HYPH</name>
<dbReference type="InterPro" id="IPR000944">
    <property type="entry name" value="Tscrpt_reg_Rrf2"/>
</dbReference>
<keyword evidence="2" id="KW-1185">Reference proteome</keyword>
<dbReference type="InterPro" id="IPR036390">
    <property type="entry name" value="WH_DNA-bd_sf"/>
</dbReference>
<dbReference type="AlphaFoldDB" id="A0A7X5F0Y3"/>
<dbReference type="PANTHER" id="PTHR33221">
    <property type="entry name" value="WINGED HELIX-TURN-HELIX TRANSCRIPTIONAL REGULATOR, RRF2 FAMILY"/>
    <property type="match status" value="1"/>
</dbReference>
<dbReference type="GO" id="GO:0003700">
    <property type="term" value="F:DNA-binding transcription factor activity"/>
    <property type="evidence" value="ECO:0007669"/>
    <property type="project" value="TreeGrafter"/>
</dbReference>
<accession>A0A7X5F0Y3</accession>
<dbReference type="PANTHER" id="PTHR33221:SF15">
    <property type="entry name" value="HTH-TYPE TRANSCRIPTIONAL REGULATOR YWGB-RELATED"/>
    <property type="match status" value="1"/>
</dbReference>
<gene>
    <name evidence="1" type="ORF">GWI72_04275</name>
</gene>
<sequence length="137" mass="15002">MAVHAMCVLSFRSPHLSSAVFVGENISVNPLIVKRIIGAMVKAGLAEAVLGARGGYRLARPAEVVTLWDIYYAIQGSGPFLKRHGMPESNCDEGRAIDRVVHDLYTDLDLVVETRLKRVTLASILQSAMKGERIQLL</sequence>
<protein>
    <submittedName>
        <fullName evidence="1">Uncharacterized protein</fullName>
    </submittedName>
</protein>
<dbReference type="Proteomes" id="UP000586722">
    <property type="component" value="Unassembled WGS sequence"/>
</dbReference>
<evidence type="ECO:0000313" key="2">
    <source>
        <dbReference type="Proteomes" id="UP000586722"/>
    </source>
</evidence>
<dbReference type="Gene3D" id="1.10.10.10">
    <property type="entry name" value="Winged helix-like DNA-binding domain superfamily/Winged helix DNA-binding domain"/>
    <property type="match status" value="1"/>
</dbReference>
<dbReference type="SUPFAM" id="SSF46785">
    <property type="entry name" value="Winged helix' DNA-binding domain"/>
    <property type="match status" value="1"/>
</dbReference>
<evidence type="ECO:0000313" key="1">
    <source>
        <dbReference type="EMBL" id="NBN77479.1"/>
    </source>
</evidence>
<organism evidence="1 2">
    <name type="scientific">Pannonibacter tanglangensis</name>
    <dbReference type="NCBI Taxonomy" id="2750084"/>
    <lineage>
        <taxon>Bacteria</taxon>
        <taxon>Pseudomonadati</taxon>
        <taxon>Pseudomonadota</taxon>
        <taxon>Alphaproteobacteria</taxon>
        <taxon>Hyphomicrobiales</taxon>
        <taxon>Stappiaceae</taxon>
        <taxon>Pannonibacter</taxon>
    </lineage>
</organism>
<dbReference type="PROSITE" id="PS51197">
    <property type="entry name" value="HTH_RRF2_2"/>
    <property type="match status" value="1"/>
</dbReference>
<dbReference type="Pfam" id="PF02082">
    <property type="entry name" value="Rrf2"/>
    <property type="match status" value="1"/>
</dbReference>
<proteinExistence type="predicted"/>
<reference evidence="2" key="1">
    <citation type="submission" date="2020-01" db="EMBL/GenBank/DDBJ databases">
        <authorList>
            <person name="Fang Y."/>
            <person name="Sun R."/>
            <person name="Nie L."/>
            <person name="He J."/>
            <person name="Hao L."/>
            <person name="Wang L."/>
            <person name="Su S."/>
            <person name="Lv E."/>
            <person name="Zhang Z."/>
            <person name="Xie R."/>
            <person name="Liu H."/>
        </authorList>
    </citation>
    <scope>NUCLEOTIDE SEQUENCE [LARGE SCALE GENOMIC DNA]</scope>
    <source>
        <strain evidence="2">XCT-53</strain>
    </source>
</reference>
<dbReference type="GO" id="GO:0005829">
    <property type="term" value="C:cytosol"/>
    <property type="evidence" value="ECO:0007669"/>
    <property type="project" value="TreeGrafter"/>
</dbReference>
<dbReference type="InterPro" id="IPR036388">
    <property type="entry name" value="WH-like_DNA-bd_sf"/>
</dbReference>
<dbReference type="EMBL" id="JAABLQ010000001">
    <property type="protein sequence ID" value="NBN77479.1"/>
    <property type="molecule type" value="Genomic_DNA"/>
</dbReference>
<comment type="caution">
    <text evidence="1">The sequence shown here is derived from an EMBL/GenBank/DDBJ whole genome shotgun (WGS) entry which is preliminary data.</text>
</comment>